<dbReference type="PANTHER" id="PTHR43278">
    <property type="entry name" value="NAD(P)H-DEPENDENT FMN-CONTAINING OXIDOREDUCTASE YWQN-RELATED"/>
    <property type="match status" value="1"/>
</dbReference>
<gene>
    <name evidence="4" type="ORF">THTE_4400</name>
</gene>
<keyword evidence="1" id="KW-0285">Flavoprotein</keyword>
<dbReference type="Gene3D" id="3.40.50.360">
    <property type="match status" value="1"/>
</dbReference>
<dbReference type="OrthoDB" id="9790975at2"/>
<dbReference type="PROSITE" id="PS51318">
    <property type="entry name" value="TAT"/>
    <property type="match status" value="1"/>
</dbReference>
<dbReference type="PANTHER" id="PTHR43278:SF1">
    <property type="entry name" value="IRON-SULFUR FLAVOPROTEIN MJ1083"/>
    <property type="match status" value="1"/>
</dbReference>
<dbReference type="Proteomes" id="UP000215086">
    <property type="component" value="Chromosome"/>
</dbReference>
<feature type="domain" description="NADPH-dependent FMN reductase-like" evidence="3">
    <location>
        <begin position="40"/>
        <end position="191"/>
    </location>
</feature>
<keyword evidence="2" id="KW-0288">FMN</keyword>
<name>A0A286RM33_9BACT</name>
<accession>A0A286RM33</accession>
<dbReference type="InterPro" id="IPR029039">
    <property type="entry name" value="Flavoprotein-like_sf"/>
</dbReference>
<reference evidence="4 5" key="1">
    <citation type="journal article" name="Front. Microbiol.">
        <title>Sugar Metabolism of the First Thermophilic Planctomycete Thermogutta terrifontis: Comparative Genomic and Transcriptomic Approaches.</title>
        <authorList>
            <person name="Elcheninov A.G."/>
            <person name="Menzel P."/>
            <person name="Gudbergsdottir S.R."/>
            <person name="Slesarev A.I."/>
            <person name="Kadnikov V.V."/>
            <person name="Krogh A."/>
            <person name="Bonch-Osmolovskaya E.A."/>
            <person name="Peng X."/>
            <person name="Kublanov I.V."/>
        </authorList>
    </citation>
    <scope>NUCLEOTIDE SEQUENCE [LARGE SCALE GENOMIC DNA]</scope>
    <source>
        <strain evidence="4 5">R1</strain>
    </source>
</reference>
<evidence type="ECO:0000259" key="3">
    <source>
        <dbReference type="Pfam" id="PF03358"/>
    </source>
</evidence>
<dbReference type="InterPro" id="IPR005025">
    <property type="entry name" value="FMN_Rdtase-like_dom"/>
</dbReference>
<keyword evidence="5" id="KW-1185">Reference proteome</keyword>
<dbReference type="InterPro" id="IPR019546">
    <property type="entry name" value="TAT_signal_bac_arc"/>
</dbReference>
<sequence>MSYDVSRRDFLRTAGWGSVALSGVLGSSVWAEGPTSPAPIKIVAVSTSPRKGKTTAQGLKIVLDAARAVAPDKIEVVLVELAGLSIPVEPALGLPLPEGVKDDFPAVAEVIADPRLAALIVGSPVHYANVSTLCKAFIDRLGQAFRKEFKLSGKLAGALAVGAARNGGQEYVLHSITRALMCHEMAIVGDGRPTGHFGATLWNSANDDISTDEFGVKTAQDLGRHIAQLALKMAQA</sequence>
<dbReference type="KEGG" id="ttf:THTE_4400"/>
<dbReference type="NCBIfam" id="TIGR01409">
    <property type="entry name" value="TAT_signal_seq"/>
    <property type="match status" value="1"/>
</dbReference>
<evidence type="ECO:0000313" key="5">
    <source>
        <dbReference type="Proteomes" id="UP000215086"/>
    </source>
</evidence>
<evidence type="ECO:0000256" key="2">
    <source>
        <dbReference type="ARBA" id="ARBA00022643"/>
    </source>
</evidence>
<dbReference type="Pfam" id="PF03358">
    <property type="entry name" value="FMN_red"/>
    <property type="match status" value="1"/>
</dbReference>
<protein>
    <submittedName>
        <fullName evidence="4">Iron-sulfur flavoprotein</fullName>
    </submittedName>
</protein>
<dbReference type="InterPro" id="IPR051796">
    <property type="entry name" value="ISF_SsuE-like"/>
</dbReference>
<dbReference type="InterPro" id="IPR006311">
    <property type="entry name" value="TAT_signal"/>
</dbReference>
<dbReference type="AlphaFoldDB" id="A0A286RM33"/>
<evidence type="ECO:0000256" key="1">
    <source>
        <dbReference type="ARBA" id="ARBA00022630"/>
    </source>
</evidence>
<dbReference type="RefSeq" id="WP_095416647.1">
    <property type="nucleotide sequence ID" value="NZ_CP018477.1"/>
</dbReference>
<dbReference type="EMBL" id="CP018477">
    <property type="protein sequence ID" value="ASV77001.1"/>
    <property type="molecule type" value="Genomic_DNA"/>
</dbReference>
<proteinExistence type="predicted"/>
<dbReference type="SUPFAM" id="SSF52218">
    <property type="entry name" value="Flavoproteins"/>
    <property type="match status" value="1"/>
</dbReference>
<evidence type="ECO:0000313" key="4">
    <source>
        <dbReference type="EMBL" id="ASV77001.1"/>
    </source>
</evidence>
<organism evidence="4 5">
    <name type="scientific">Thermogutta terrifontis</name>
    <dbReference type="NCBI Taxonomy" id="1331910"/>
    <lineage>
        <taxon>Bacteria</taxon>
        <taxon>Pseudomonadati</taxon>
        <taxon>Planctomycetota</taxon>
        <taxon>Planctomycetia</taxon>
        <taxon>Pirellulales</taxon>
        <taxon>Thermoguttaceae</taxon>
        <taxon>Thermogutta</taxon>
    </lineage>
</organism>
<dbReference type="GO" id="GO:0016491">
    <property type="term" value="F:oxidoreductase activity"/>
    <property type="evidence" value="ECO:0007669"/>
    <property type="project" value="InterPro"/>
</dbReference>